<feature type="compositionally biased region" description="Polar residues" evidence="1">
    <location>
        <begin position="121"/>
        <end position="131"/>
    </location>
</feature>
<gene>
    <name evidence="3" type="ORF">FOYG_01489</name>
</gene>
<accession>W9J8X4</accession>
<feature type="transmembrane region" description="Helical" evidence="2">
    <location>
        <begin position="20"/>
        <end position="37"/>
    </location>
</feature>
<dbReference type="Proteomes" id="UP000030753">
    <property type="component" value="Unassembled WGS sequence"/>
</dbReference>
<organism evidence="3 4">
    <name type="scientific">Fusarium oxysporum NRRL 32931</name>
    <dbReference type="NCBI Taxonomy" id="660029"/>
    <lineage>
        <taxon>Eukaryota</taxon>
        <taxon>Fungi</taxon>
        <taxon>Dikarya</taxon>
        <taxon>Ascomycota</taxon>
        <taxon>Pezizomycotina</taxon>
        <taxon>Sordariomycetes</taxon>
        <taxon>Hypocreomycetidae</taxon>
        <taxon>Hypocreales</taxon>
        <taxon>Nectriaceae</taxon>
        <taxon>Fusarium</taxon>
        <taxon>Fusarium oxysporum species complex</taxon>
    </lineage>
</organism>
<evidence type="ECO:0000256" key="1">
    <source>
        <dbReference type="SAM" id="MobiDB-lite"/>
    </source>
</evidence>
<dbReference type="HOGENOM" id="CLU_1927715_0_0_1"/>
<dbReference type="AlphaFoldDB" id="W9J8X4"/>
<evidence type="ECO:0000313" key="4">
    <source>
        <dbReference type="Proteomes" id="UP000030753"/>
    </source>
</evidence>
<evidence type="ECO:0000256" key="2">
    <source>
        <dbReference type="SAM" id="Phobius"/>
    </source>
</evidence>
<reference evidence="3 4" key="1">
    <citation type="submission" date="2011-06" db="EMBL/GenBank/DDBJ databases">
        <title>The Genome Sequence of Fusarium oxysporum FOSC 3-a.</title>
        <authorList>
            <consortium name="The Broad Institute Genome Sequencing Platform"/>
            <person name="Ma L.-J."/>
            <person name="Gale L.R."/>
            <person name="Schwartz D.C."/>
            <person name="Zhou S."/>
            <person name="Corby-Kistler H."/>
            <person name="Young S.K."/>
            <person name="Zeng Q."/>
            <person name="Gargeya S."/>
            <person name="Fitzgerald M."/>
            <person name="Haas B."/>
            <person name="Abouelleil A."/>
            <person name="Alvarado L."/>
            <person name="Arachchi H.M."/>
            <person name="Berlin A."/>
            <person name="Brown A."/>
            <person name="Chapman S.B."/>
            <person name="Chen Z."/>
            <person name="Dunbar C."/>
            <person name="Freedman E."/>
            <person name="Gearin G."/>
            <person name="Gellesch M."/>
            <person name="Goldberg J."/>
            <person name="Griggs A."/>
            <person name="Gujja S."/>
            <person name="Heiman D."/>
            <person name="Howarth C."/>
            <person name="Larson L."/>
            <person name="Lui A."/>
            <person name="MacDonald P.J.P."/>
            <person name="Mehta T."/>
            <person name="Montmayeur A."/>
            <person name="Murphy C."/>
            <person name="Neiman D."/>
            <person name="Pearson M."/>
            <person name="Priest M."/>
            <person name="Roberts A."/>
            <person name="Saif S."/>
            <person name="Shea T."/>
            <person name="Shenoy N."/>
            <person name="Sisk P."/>
            <person name="Stolte C."/>
            <person name="Sykes S."/>
            <person name="Wortman J."/>
            <person name="Nusbaum C."/>
            <person name="Birren B."/>
        </authorList>
    </citation>
    <scope>NUCLEOTIDE SEQUENCE [LARGE SCALE GENOMIC DNA]</scope>
    <source>
        <strain evidence="4">FOSC 3-a</strain>
    </source>
</reference>
<keyword evidence="2" id="KW-0472">Membrane</keyword>
<feature type="region of interest" description="Disordered" evidence="1">
    <location>
        <begin position="106"/>
        <end position="131"/>
    </location>
</feature>
<proteinExistence type="predicted"/>
<sequence>MPMPGIKIEEQGNGVGIHNIYMHPSLVWILIGASTFNRKHNPHKTKQKWLLKNQARTTTSKTRASRSSLTRLLTAPVNWRIRNPILLLRRSQNMFQLQPRSCPLVKAHPRRKTSHQDHQSGRITMTKSKTL</sequence>
<protein>
    <submittedName>
        <fullName evidence="3">Uncharacterized protein</fullName>
    </submittedName>
</protein>
<keyword evidence="2" id="KW-1133">Transmembrane helix</keyword>
<dbReference type="EMBL" id="JH717839">
    <property type="protein sequence ID" value="EWZ02081.1"/>
    <property type="molecule type" value="Genomic_DNA"/>
</dbReference>
<keyword evidence="2" id="KW-0812">Transmembrane</keyword>
<name>W9J8X4_FUSOX</name>
<evidence type="ECO:0000313" key="3">
    <source>
        <dbReference type="EMBL" id="EWZ02081.1"/>
    </source>
</evidence>